<organism evidence="1 2">
    <name type="scientific">Flavobacterium algoritolerans</name>
    <dbReference type="NCBI Taxonomy" id="3041254"/>
    <lineage>
        <taxon>Bacteria</taxon>
        <taxon>Pseudomonadati</taxon>
        <taxon>Bacteroidota</taxon>
        <taxon>Flavobacteriia</taxon>
        <taxon>Flavobacteriales</taxon>
        <taxon>Flavobacteriaceae</taxon>
        <taxon>Flavobacterium</taxon>
    </lineage>
</organism>
<evidence type="ECO:0000313" key="2">
    <source>
        <dbReference type="Proteomes" id="UP001243403"/>
    </source>
</evidence>
<protein>
    <recommendedName>
        <fullName evidence="3">Oxidase</fullName>
    </recommendedName>
</protein>
<accession>A0ABT6V844</accession>
<comment type="caution">
    <text evidence="1">The sequence shown here is derived from an EMBL/GenBank/DDBJ whole genome shotgun (WGS) entry which is preliminary data.</text>
</comment>
<evidence type="ECO:0008006" key="3">
    <source>
        <dbReference type="Google" id="ProtNLM"/>
    </source>
</evidence>
<name>A0ABT6V844_9FLAO</name>
<evidence type="ECO:0000313" key="1">
    <source>
        <dbReference type="EMBL" id="MDI5894402.1"/>
    </source>
</evidence>
<proteinExistence type="predicted"/>
<keyword evidence="2" id="KW-1185">Reference proteome</keyword>
<sequence>MTDFLLNDDGDIRFENGDFVIGDSEAQDVELLITSSKGAWKEHPLTGVGIAQLVKTRATEVRIKRDINEQLMLDGFKNIDIDIDYPELNVDANR</sequence>
<dbReference type="Proteomes" id="UP001243403">
    <property type="component" value="Unassembled WGS sequence"/>
</dbReference>
<reference evidence="1 2" key="1">
    <citation type="submission" date="2023-04" db="EMBL/GenBank/DDBJ databases">
        <title>Two novel species of Flavobacterium.</title>
        <authorList>
            <person name="Liu Q."/>
            <person name="Xin Y.-H."/>
        </authorList>
    </citation>
    <scope>NUCLEOTIDE SEQUENCE [LARGE SCALE GENOMIC DNA]</scope>
    <source>
        <strain evidence="1 2">LB1P51</strain>
    </source>
</reference>
<gene>
    <name evidence="1" type="ORF">QLS65_05830</name>
</gene>
<dbReference type="RefSeq" id="WP_282715894.1">
    <property type="nucleotide sequence ID" value="NZ_JASCRZ010000002.1"/>
</dbReference>
<dbReference type="EMBL" id="JASCRZ010000002">
    <property type="protein sequence ID" value="MDI5894402.1"/>
    <property type="molecule type" value="Genomic_DNA"/>
</dbReference>